<dbReference type="EMBL" id="JACBKZ010000011">
    <property type="protein sequence ID" value="KAF5938539.1"/>
    <property type="molecule type" value="Genomic_DNA"/>
</dbReference>
<accession>A0A7J7GCP9</accession>
<reference evidence="1 2" key="2">
    <citation type="submission" date="2020-07" db="EMBL/GenBank/DDBJ databases">
        <title>Genome assembly of wild tea tree DASZ reveals pedigree and selection history of tea varieties.</title>
        <authorList>
            <person name="Zhang W."/>
        </authorList>
    </citation>
    <scope>NUCLEOTIDE SEQUENCE [LARGE SCALE GENOMIC DNA]</scope>
    <source>
        <strain evidence="2">cv. G240</strain>
        <tissue evidence="1">Leaf</tissue>
    </source>
</reference>
<gene>
    <name evidence="1" type="ORF">HYC85_022798</name>
</gene>
<dbReference type="AlphaFoldDB" id="A0A7J7GCP9"/>
<protein>
    <submittedName>
        <fullName evidence="1">Uncharacterized protein</fullName>
    </submittedName>
</protein>
<comment type="caution">
    <text evidence="1">The sequence shown here is derived from an EMBL/GenBank/DDBJ whole genome shotgun (WGS) entry which is preliminary data.</text>
</comment>
<evidence type="ECO:0000313" key="2">
    <source>
        <dbReference type="Proteomes" id="UP000593564"/>
    </source>
</evidence>
<organism evidence="1 2">
    <name type="scientific">Camellia sinensis</name>
    <name type="common">Tea plant</name>
    <name type="synonym">Thea sinensis</name>
    <dbReference type="NCBI Taxonomy" id="4442"/>
    <lineage>
        <taxon>Eukaryota</taxon>
        <taxon>Viridiplantae</taxon>
        <taxon>Streptophyta</taxon>
        <taxon>Embryophyta</taxon>
        <taxon>Tracheophyta</taxon>
        <taxon>Spermatophyta</taxon>
        <taxon>Magnoliopsida</taxon>
        <taxon>eudicotyledons</taxon>
        <taxon>Gunneridae</taxon>
        <taxon>Pentapetalae</taxon>
        <taxon>asterids</taxon>
        <taxon>Ericales</taxon>
        <taxon>Theaceae</taxon>
        <taxon>Camellia</taxon>
    </lineage>
</organism>
<name>A0A7J7GCP9_CAMSI</name>
<evidence type="ECO:0000313" key="1">
    <source>
        <dbReference type="EMBL" id="KAF5938539.1"/>
    </source>
</evidence>
<keyword evidence="2" id="KW-1185">Reference proteome</keyword>
<dbReference type="Proteomes" id="UP000593564">
    <property type="component" value="Unassembled WGS sequence"/>
</dbReference>
<sequence>MIYDESKIDFLRFNPIGLLSHEHCLTPFPDSVIPDMRDKESEIQFNSTP</sequence>
<reference evidence="2" key="1">
    <citation type="journal article" date="2020" name="Nat. Commun.">
        <title>Genome assembly of wild tea tree DASZ reveals pedigree and selection history of tea varieties.</title>
        <authorList>
            <person name="Zhang W."/>
            <person name="Zhang Y."/>
            <person name="Qiu H."/>
            <person name="Guo Y."/>
            <person name="Wan H."/>
            <person name="Zhang X."/>
            <person name="Scossa F."/>
            <person name="Alseekh S."/>
            <person name="Zhang Q."/>
            <person name="Wang P."/>
            <person name="Xu L."/>
            <person name="Schmidt M.H."/>
            <person name="Jia X."/>
            <person name="Li D."/>
            <person name="Zhu A."/>
            <person name="Guo F."/>
            <person name="Chen W."/>
            <person name="Ni D."/>
            <person name="Usadel B."/>
            <person name="Fernie A.R."/>
            <person name="Wen W."/>
        </authorList>
    </citation>
    <scope>NUCLEOTIDE SEQUENCE [LARGE SCALE GENOMIC DNA]</scope>
    <source>
        <strain evidence="2">cv. G240</strain>
    </source>
</reference>
<proteinExistence type="predicted"/>